<dbReference type="AlphaFoldDB" id="A0A0M3HEU5"/>
<feature type="transmembrane region" description="Helical" evidence="1">
    <location>
        <begin position="76"/>
        <end position="105"/>
    </location>
</feature>
<keyword evidence="1" id="KW-1133">Transmembrane helix</keyword>
<evidence type="ECO:0000313" key="3">
    <source>
        <dbReference type="WBParaSite" id="ALUE_0000002901-mRNA-1"/>
    </source>
</evidence>
<evidence type="ECO:0000313" key="2">
    <source>
        <dbReference type="Proteomes" id="UP000036681"/>
    </source>
</evidence>
<organism evidence="2 3">
    <name type="scientific">Ascaris lumbricoides</name>
    <name type="common">Giant roundworm</name>
    <dbReference type="NCBI Taxonomy" id="6252"/>
    <lineage>
        <taxon>Eukaryota</taxon>
        <taxon>Metazoa</taxon>
        <taxon>Ecdysozoa</taxon>
        <taxon>Nematoda</taxon>
        <taxon>Chromadorea</taxon>
        <taxon>Rhabditida</taxon>
        <taxon>Spirurina</taxon>
        <taxon>Ascaridomorpha</taxon>
        <taxon>Ascaridoidea</taxon>
        <taxon>Ascarididae</taxon>
        <taxon>Ascaris</taxon>
    </lineage>
</organism>
<name>A0A0M3HEU5_ASCLU</name>
<dbReference type="PROSITE" id="PS51257">
    <property type="entry name" value="PROKAR_LIPOPROTEIN"/>
    <property type="match status" value="1"/>
</dbReference>
<protein>
    <submittedName>
        <fullName evidence="3">Transmembrane protein</fullName>
    </submittedName>
</protein>
<dbReference type="WBParaSite" id="ALUE_0000002901-mRNA-1">
    <property type="protein sequence ID" value="ALUE_0000002901-mRNA-1"/>
    <property type="gene ID" value="ALUE_0000002901"/>
</dbReference>
<keyword evidence="1" id="KW-0472">Membrane</keyword>
<keyword evidence="1" id="KW-0812">Transmembrane</keyword>
<proteinExistence type="predicted"/>
<sequence>MIAAARGQVDNIASCWFETYFNSHVSSSCITHSRVFATKSPYLPPPDRAHVDHFWLTSRVKRLSEVLWRKCGKKCILISCLVLFVFAFIVSFINLLPDILIGFIFG</sequence>
<accession>A0A0M3HEU5</accession>
<keyword evidence="2" id="KW-1185">Reference proteome</keyword>
<reference evidence="3" key="1">
    <citation type="submission" date="2017-02" db="UniProtKB">
        <authorList>
            <consortium name="WormBaseParasite"/>
        </authorList>
    </citation>
    <scope>IDENTIFICATION</scope>
</reference>
<dbReference type="Proteomes" id="UP000036681">
    <property type="component" value="Unplaced"/>
</dbReference>
<evidence type="ECO:0000256" key="1">
    <source>
        <dbReference type="SAM" id="Phobius"/>
    </source>
</evidence>